<dbReference type="AlphaFoldDB" id="A0A7C9VTQ0"/>
<dbReference type="Proteomes" id="UP000480266">
    <property type="component" value="Unassembled WGS sequence"/>
</dbReference>
<gene>
    <name evidence="1" type="ORF">G4V63_33035</name>
</gene>
<dbReference type="EMBL" id="JAAMRR010001698">
    <property type="protein sequence ID" value="NGX99833.1"/>
    <property type="molecule type" value="Genomic_DNA"/>
</dbReference>
<protein>
    <submittedName>
        <fullName evidence="1">Uncharacterized protein</fullName>
    </submittedName>
</protein>
<name>A0A7C9VTQ0_9BRAD</name>
<keyword evidence="2" id="KW-1185">Reference proteome</keyword>
<reference evidence="1" key="1">
    <citation type="submission" date="2020-02" db="EMBL/GenBank/DDBJ databases">
        <title>Draft genome sequence of Candidatus Afipia apatlaquensis IBT-C3, a potential strain for decolorization of textile dyes.</title>
        <authorList>
            <person name="Sanchez-Reyes A."/>
            <person name="Breton-Deval L."/>
            <person name="Mangelson H."/>
            <person name="Sanchez-Flores A."/>
        </authorList>
    </citation>
    <scope>NUCLEOTIDE SEQUENCE [LARGE SCALE GENOMIC DNA]</scope>
    <source>
        <strain evidence="1">IBT-C3</strain>
    </source>
</reference>
<evidence type="ECO:0000313" key="2">
    <source>
        <dbReference type="Proteomes" id="UP000480266"/>
    </source>
</evidence>
<comment type="caution">
    <text evidence="1">The sequence shown here is derived from an EMBL/GenBank/DDBJ whole genome shotgun (WGS) entry which is preliminary data.</text>
</comment>
<sequence>MTQTTYYVVQPFEMTRAGRLIASTAMAAQTGPQAVRMAERQAAGKAGAVAFSRTGDPETGDFDDAVMLGMFGQVPEDLTAS</sequence>
<organism evidence="1 2">
    <name type="scientific">Candidatus Afipia apatlaquensis</name>
    <dbReference type="NCBI Taxonomy" id="2712852"/>
    <lineage>
        <taxon>Bacteria</taxon>
        <taxon>Pseudomonadati</taxon>
        <taxon>Pseudomonadota</taxon>
        <taxon>Alphaproteobacteria</taxon>
        <taxon>Hyphomicrobiales</taxon>
        <taxon>Nitrobacteraceae</taxon>
        <taxon>Afipia</taxon>
    </lineage>
</organism>
<evidence type="ECO:0000313" key="1">
    <source>
        <dbReference type="EMBL" id="NGX99833.1"/>
    </source>
</evidence>
<proteinExistence type="predicted"/>
<accession>A0A7C9VTQ0</accession>